<evidence type="ECO:0000313" key="1">
    <source>
        <dbReference type="EMBL" id="KAH0898627.1"/>
    </source>
</evidence>
<proteinExistence type="predicted"/>
<feature type="non-terminal residue" evidence="1">
    <location>
        <position position="117"/>
    </location>
</feature>
<comment type="caution">
    <text evidence="1">The sequence shown here is derived from an EMBL/GenBank/DDBJ whole genome shotgun (WGS) entry which is preliminary data.</text>
</comment>
<dbReference type="Proteomes" id="UP000824890">
    <property type="component" value="Unassembled WGS sequence"/>
</dbReference>
<evidence type="ECO:0000313" key="2">
    <source>
        <dbReference type="Proteomes" id="UP000824890"/>
    </source>
</evidence>
<accession>A0ABQ8B2B3</accession>
<keyword evidence="2" id="KW-1185">Reference proteome</keyword>
<sequence>MANSSIVPADLMSGRCTSTAEVRLLRFWEARNLKRCDLSGETLNHLTMEITWAWVTSRLNCKDLSSSLPVMVPLQLLPHILAVNKYTTLLIILSGASNTDLTHCYFVYFNRLCMPTL</sequence>
<dbReference type="EMBL" id="JAGKQM010000012">
    <property type="protein sequence ID" value="KAH0898627.1"/>
    <property type="molecule type" value="Genomic_DNA"/>
</dbReference>
<organism evidence="1 2">
    <name type="scientific">Brassica napus</name>
    <name type="common">Rape</name>
    <dbReference type="NCBI Taxonomy" id="3708"/>
    <lineage>
        <taxon>Eukaryota</taxon>
        <taxon>Viridiplantae</taxon>
        <taxon>Streptophyta</taxon>
        <taxon>Embryophyta</taxon>
        <taxon>Tracheophyta</taxon>
        <taxon>Spermatophyta</taxon>
        <taxon>Magnoliopsida</taxon>
        <taxon>eudicotyledons</taxon>
        <taxon>Gunneridae</taxon>
        <taxon>Pentapetalae</taxon>
        <taxon>rosids</taxon>
        <taxon>malvids</taxon>
        <taxon>Brassicales</taxon>
        <taxon>Brassicaceae</taxon>
        <taxon>Brassiceae</taxon>
        <taxon>Brassica</taxon>
    </lineage>
</organism>
<reference evidence="1 2" key="1">
    <citation type="submission" date="2021-05" db="EMBL/GenBank/DDBJ databases">
        <title>Genome Assembly of Synthetic Allotetraploid Brassica napus Reveals Homoeologous Exchanges between Subgenomes.</title>
        <authorList>
            <person name="Davis J.T."/>
        </authorList>
    </citation>
    <scope>NUCLEOTIDE SEQUENCE [LARGE SCALE GENOMIC DNA]</scope>
    <source>
        <strain evidence="2">cv. Da-Ae</strain>
        <tissue evidence="1">Seedling</tissue>
    </source>
</reference>
<name>A0ABQ8B2B3_BRANA</name>
<gene>
    <name evidence="1" type="ORF">HID58_048195</name>
</gene>
<protein>
    <submittedName>
        <fullName evidence="1">Uncharacterized protein</fullName>
    </submittedName>
</protein>